<feature type="transmembrane region" description="Helical" evidence="2">
    <location>
        <begin position="199"/>
        <end position="216"/>
    </location>
</feature>
<dbReference type="Proteomes" id="UP000823982">
    <property type="component" value="Unassembled WGS sequence"/>
</dbReference>
<accession>A0A9D1EMI3</accession>
<evidence type="ECO:0008006" key="5">
    <source>
        <dbReference type="Google" id="ProtNLM"/>
    </source>
</evidence>
<sequence>MPKYYGQPCTSCGKPLTEKDDIVVCPECGSPYHRECYNKEGRCINTELHDKGLTWQPVPAADEHAEHRTVKCAVCGADNDSQSAFCSKCGAPINMEKATGGYADDDRQNAQDPYNQQGSPYGGSGSPYGGQGNPYNQQGYGQQGYGQQGYGQGYPFMGFARMNPDDDVDGNKVGDYVKYVGQRFLYFVPKFIRFAKGSIASFNFSAFLFPHLYFFYRKMLPYGIGMLLLHVLLSIPNSIFMLGEYGYISLDVLAGQTWFVYLANICSIIIYIVDIAAGMFANWLYYKKAQKDVTRIKTTYMESGAQNMALVSTGGTSWGYVAIGVMATMILTLLFIGATVMLFF</sequence>
<dbReference type="InterPro" id="IPR039522">
    <property type="entry name" value="RING_finger_1_prok"/>
</dbReference>
<gene>
    <name evidence="3" type="ORF">IAD01_00850</name>
</gene>
<protein>
    <recommendedName>
        <fullName evidence="5">Zinc-ribbon domain-containing protein</fullName>
    </recommendedName>
</protein>
<dbReference type="AlphaFoldDB" id="A0A9D1EMI3"/>
<keyword evidence="2" id="KW-0812">Transmembrane</keyword>
<dbReference type="Pfam" id="PF14446">
    <property type="entry name" value="Prok-RING_1"/>
    <property type="match status" value="1"/>
</dbReference>
<feature type="region of interest" description="Disordered" evidence="1">
    <location>
        <begin position="100"/>
        <end position="139"/>
    </location>
</feature>
<keyword evidence="2" id="KW-1133">Transmembrane helix</keyword>
<keyword evidence="2" id="KW-0472">Membrane</keyword>
<feature type="transmembrane region" description="Helical" evidence="2">
    <location>
        <begin position="222"/>
        <end position="247"/>
    </location>
</feature>
<reference evidence="3" key="2">
    <citation type="journal article" date="2021" name="PeerJ">
        <title>Extensive microbial diversity within the chicken gut microbiome revealed by metagenomics and culture.</title>
        <authorList>
            <person name="Gilroy R."/>
            <person name="Ravi A."/>
            <person name="Getino M."/>
            <person name="Pursley I."/>
            <person name="Horton D.L."/>
            <person name="Alikhan N.F."/>
            <person name="Baker D."/>
            <person name="Gharbi K."/>
            <person name="Hall N."/>
            <person name="Watson M."/>
            <person name="Adriaenssens E.M."/>
            <person name="Foster-Nyarko E."/>
            <person name="Jarju S."/>
            <person name="Secka A."/>
            <person name="Antonio M."/>
            <person name="Oren A."/>
            <person name="Chaudhuri R.R."/>
            <person name="La Ragione R."/>
            <person name="Hildebrand F."/>
            <person name="Pallen M.J."/>
        </authorList>
    </citation>
    <scope>NUCLEOTIDE SEQUENCE</scope>
    <source>
        <strain evidence="3">CHK157-1446</strain>
    </source>
</reference>
<evidence type="ECO:0000313" key="3">
    <source>
        <dbReference type="EMBL" id="HIS23944.1"/>
    </source>
</evidence>
<organism evidence="3 4">
    <name type="scientific">Candidatus Faeciplasma gallinarum</name>
    <dbReference type="NCBI Taxonomy" id="2840799"/>
    <lineage>
        <taxon>Bacteria</taxon>
        <taxon>Bacillati</taxon>
        <taxon>Bacillota</taxon>
        <taxon>Clostridia</taxon>
        <taxon>Eubacteriales</taxon>
        <taxon>Oscillospiraceae</taxon>
        <taxon>Oscillospiraceae incertae sedis</taxon>
        <taxon>Candidatus Faeciplasma</taxon>
    </lineage>
</organism>
<feature type="transmembrane region" description="Helical" evidence="2">
    <location>
        <begin position="318"/>
        <end position="343"/>
    </location>
</feature>
<feature type="compositionally biased region" description="Gly residues" evidence="1">
    <location>
        <begin position="120"/>
        <end position="132"/>
    </location>
</feature>
<dbReference type="EMBL" id="DVIR01000006">
    <property type="protein sequence ID" value="HIS23944.1"/>
    <property type="molecule type" value="Genomic_DNA"/>
</dbReference>
<evidence type="ECO:0000313" key="4">
    <source>
        <dbReference type="Proteomes" id="UP000823982"/>
    </source>
</evidence>
<feature type="transmembrane region" description="Helical" evidence="2">
    <location>
        <begin position="259"/>
        <end position="285"/>
    </location>
</feature>
<evidence type="ECO:0000256" key="2">
    <source>
        <dbReference type="SAM" id="Phobius"/>
    </source>
</evidence>
<evidence type="ECO:0000256" key="1">
    <source>
        <dbReference type="SAM" id="MobiDB-lite"/>
    </source>
</evidence>
<reference evidence="3" key="1">
    <citation type="submission" date="2020-10" db="EMBL/GenBank/DDBJ databases">
        <authorList>
            <person name="Gilroy R."/>
        </authorList>
    </citation>
    <scope>NUCLEOTIDE SEQUENCE</scope>
    <source>
        <strain evidence="3">CHK157-1446</strain>
    </source>
</reference>
<name>A0A9D1EMI3_9FIRM</name>
<proteinExistence type="predicted"/>
<comment type="caution">
    <text evidence="3">The sequence shown here is derived from an EMBL/GenBank/DDBJ whole genome shotgun (WGS) entry which is preliminary data.</text>
</comment>